<dbReference type="Proteomes" id="UP001289374">
    <property type="component" value="Unassembled WGS sequence"/>
</dbReference>
<dbReference type="EMBL" id="JACGWL010000009">
    <property type="protein sequence ID" value="KAK4395698.1"/>
    <property type="molecule type" value="Genomic_DNA"/>
</dbReference>
<dbReference type="AlphaFoldDB" id="A0AAE1WM98"/>
<organism evidence="1 2">
    <name type="scientific">Sesamum angolense</name>
    <dbReference type="NCBI Taxonomy" id="2727404"/>
    <lineage>
        <taxon>Eukaryota</taxon>
        <taxon>Viridiplantae</taxon>
        <taxon>Streptophyta</taxon>
        <taxon>Embryophyta</taxon>
        <taxon>Tracheophyta</taxon>
        <taxon>Spermatophyta</taxon>
        <taxon>Magnoliopsida</taxon>
        <taxon>eudicotyledons</taxon>
        <taxon>Gunneridae</taxon>
        <taxon>Pentapetalae</taxon>
        <taxon>asterids</taxon>
        <taxon>lamiids</taxon>
        <taxon>Lamiales</taxon>
        <taxon>Pedaliaceae</taxon>
        <taxon>Sesamum</taxon>
    </lineage>
</organism>
<name>A0AAE1WM98_9LAMI</name>
<gene>
    <name evidence="1" type="ORF">Sango_1724100</name>
</gene>
<reference evidence="1" key="1">
    <citation type="submission" date="2020-06" db="EMBL/GenBank/DDBJ databases">
        <authorList>
            <person name="Li T."/>
            <person name="Hu X."/>
            <person name="Zhang T."/>
            <person name="Song X."/>
            <person name="Zhang H."/>
            <person name="Dai N."/>
            <person name="Sheng W."/>
            <person name="Hou X."/>
            <person name="Wei L."/>
        </authorList>
    </citation>
    <scope>NUCLEOTIDE SEQUENCE</scope>
    <source>
        <strain evidence="1">K16</strain>
        <tissue evidence="1">Leaf</tissue>
    </source>
</reference>
<reference evidence="1" key="2">
    <citation type="journal article" date="2024" name="Plant">
        <title>Genomic evolution and insights into agronomic trait innovations of Sesamum species.</title>
        <authorList>
            <person name="Miao H."/>
            <person name="Wang L."/>
            <person name="Qu L."/>
            <person name="Liu H."/>
            <person name="Sun Y."/>
            <person name="Le M."/>
            <person name="Wang Q."/>
            <person name="Wei S."/>
            <person name="Zheng Y."/>
            <person name="Lin W."/>
            <person name="Duan Y."/>
            <person name="Cao H."/>
            <person name="Xiong S."/>
            <person name="Wang X."/>
            <person name="Wei L."/>
            <person name="Li C."/>
            <person name="Ma Q."/>
            <person name="Ju M."/>
            <person name="Zhao R."/>
            <person name="Li G."/>
            <person name="Mu C."/>
            <person name="Tian Q."/>
            <person name="Mei H."/>
            <person name="Zhang T."/>
            <person name="Gao T."/>
            <person name="Zhang H."/>
        </authorList>
    </citation>
    <scope>NUCLEOTIDE SEQUENCE</scope>
    <source>
        <strain evidence="1">K16</strain>
    </source>
</reference>
<dbReference type="InterPro" id="IPR004242">
    <property type="entry name" value="Transposase_21"/>
</dbReference>
<accession>A0AAE1WM98</accession>
<proteinExistence type="predicted"/>
<evidence type="ECO:0000313" key="1">
    <source>
        <dbReference type="EMBL" id="KAK4395698.1"/>
    </source>
</evidence>
<protein>
    <submittedName>
        <fullName evidence="1">Uncharacterized protein</fullName>
    </submittedName>
</protein>
<keyword evidence="2" id="KW-1185">Reference proteome</keyword>
<evidence type="ECO:0000313" key="2">
    <source>
        <dbReference type="Proteomes" id="UP001289374"/>
    </source>
</evidence>
<comment type="caution">
    <text evidence="1">The sequence shown here is derived from an EMBL/GenBank/DDBJ whole genome shotgun (WGS) entry which is preliminary data.</text>
</comment>
<dbReference type="Pfam" id="PF02992">
    <property type="entry name" value="Transposase_21"/>
    <property type="match status" value="1"/>
</dbReference>
<sequence>MYPDFTEEPRTVQLGLYTDVFTPHGQDGRTYSCWSVILIPYNLFPGMCMSSEYMFLMMVIPGPSNMKRLINVYLELLTEQLLQLWYLGVQMYDNAMD</sequence>